<dbReference type="AlphaFoldDB" id="A0A7H1MZU5"/>
<dbReference type="Proteomes" id="UP000516369">
    <property type="component" value="Chromosome"/>
</dbReference>
<dbReference type="KEGG" id="dvn:HQ394_05950"/>
<sequence length="139" mass="14716">MMGFEPFVGAAVPDAILDEDDASADQVARAGSPLPAGTTPATAETIVEALRTVYDPEIPVNIYDLGLIYALEVADDGTVNIDMTLTAPACPVAGEMPCTVADTAAQVDGVGEVLVRLVWEPRWTADRMSEDARLALDYF</sequence>
<accession>A0A7H1MZU5</accession>
<keyword evidence="3" id="KW-1185">Reference proteome</keyword>
<dbReference type="SUPFAM" id="SSF117916">
    <property type="entry name" value="Fe-S cluster assembly (FSCA) domain-like"/>
    <property type="match status" value="1"/>
</dbReference>
<reference evidence="2 3" key="1">
    <citation type="submission" date="2020-05" db="EMBL/GenBank/DDBJ databases">
        <title>Complete closed genome sequence of Defluviicoccus vanus.</title>
        <authorList>
            <person name="Bessarab I."/>
            <person name="Arumugam K."/>
            <person name="Maszenan A.M."/>
            <person name="Seviour R.J."/>
            <person name="Williams R.B."/>
        </authorList>
    </citation>
    <scope>NUCLEOTIDE SEQUENCE [LARGE SCALE GENOMIC DNA]</scope>
    <source>
        <strain evidence="2 3">Ben 114</strain>
    </source>
</reference>
<evidence type="ECO:0000259" key="1">
    <source>
        <dbReference type="Pfam" id="PF01883"/>
    </source>
</evidence>
<feature type="domain" description="MIP18 family-like" evidence="1">
    <location>
        <begin position="44"/>
        <end position="115"/>
    </location>
</feature>
<organism evidence="2 3">
    <name type="scientific">Defluviicoccus vanus</name>
    <dbReference type="NCBI Taxonomy" id="111831"/>
    <lineage>
        <taxon>Bacteria</taxon>
        <taxon>Pseudomonadati</taxon>
        <taxon>Pseudomonadota</taxon>
        <taxon>Alphaproteobacteria</taxon>
        <taxon>Rhodospirillales</taxon>
        <taxon>Rhodospirillaceae</taxon>
        <taxon>Defluviicoccus</taxon>
    </lineage>
</organism>
<dbReference type="InterPro" id="IPR034904">
    <property type="entry name" value="FSCA_dom_sf"/>
</dbReference>
<dbReference type="NCBIfam" id="TIGR02945">
    <property type="entry name" value="SUF_assoc"/>
    <property type="match status" value="1"/>
</dbReference>
<evidence type="ECO:0000313" key="2">
    <source>
        <dbReference type="EMBL" id="QNT68981.1"/>
    </source>
</evidence>
<dbReference type="EMBL" id="CP053923">
    <property type="protein sequence ID" value="QNT68981.1"/>
    <property type="molecule type" value="Genomic_DNA"/>
</dbReference>
<dbReference type="RefSeq" id="WP_190262491.1">
    <property type="nucleotide sequence ID" value="NZ_CP053923.1"/>
</dbReference>
<protein>
    <submittedName>
        <fullName evidence="2">SUF system Fe-S cluster assembly protein</fullName>
    </submittedName>
</protein>
<dbReference type="InterPro" id="IPR002744">
    <property type="entry name" value="MIP18-like"/>
</dbReference>
<gene>
    <name evidence="2" type="ORF">HQ394_05950</name>
</gene>
<name>A0A7H1MZU5_9PROT</name>
<dbReference type="Gene3D" id="3.30.300.130">
    <property type="entry name" value="Fe-S cluster assembly (FSCA)"/>
    <property type="match status" value="1"/>
</dbReference>
<dbReference type="PANTHER" id="PTHR42831:SF1">
    <property type="entry name" value="FE-S PROTEIN MATURATION AUXILIARY FACTOR YITW"/>
    <property type="match status" value="1"/>
</dbReference>
<dbReference type="Pfam" id="PF01883">
    <property type="entry name" value="FeS_assembly_P"/>
    <property type="match status" value="1"/>
</dbReference>
<dbReference type="InterPro" id="IPR014291">
    <property type="entry name" value="SUF_FeS_clus_asmbl-assoc"/>
</dbReference>
<evidence type="ECO:0000313" key="3">
    <source>
        <dbReference type="Proteomes" id="UP000516369"/>
    </source>
</evidence>
<proteinExistence type="predicted"/>
<dbReference type="PANTHER" id="PTHR42831">
    <property type="entry name" value="FE-S PROTEIN MATURATION AUXILIARY FACTOR YITW"/>
    <property type="match status" value="1"/>
</dbReference>
<dbReference type="InterPro" id="IPR052339">
    <property type="entry name" value="Fe-S_Maturation_MIP18"/>
</dbReference>